<keyword evidence="2" id="KW-0540">Nuclease</keyword>
<organism evidence="2 3">
    <name type="scientific">Kitasatospora paranensis</name>
    <dbReference type="NCBI Taxonomy" id="258053"/>
    <lineage>
        <taxon>Bacteria</taxon>
        <taxon>Bacillati</taxon>
        <taxon>Actinomycetota</taxon>
        <taxon>Actinomycetes</taxon>
        <taxon>Kitasatosporales</taxon>
        <taxon>Streptomycetaceae</taxon>
        <taxon>Kitasatospora</taxon>
    </lineage>
</organism>
<gene>
    <name evidence="2" type="ORF">ACFQMG_11450</name>
</gene>
<protein>
    <submittedName>
        <fullName evidence="2">HNH endonuclease</fullName>
    </submittedName>
</protein>
<reference evidence="3" key="1">
    <citation type="journal article" date="2019" name="Int. J. Syst. Evol. Microbiol.">
        <title>The Global Catalogue of Microorganisms (GCM) 10K type strain sequencing project: providing services to taxonomists for standard genome sequencing and annotation.</title>
        <authorList>
            <consortium name="The Broad Institute Genomics Platform"/>
            <consortium name="The Broad Institute Genome Sequencing Center for Infectious Disease"/>
            <person name="Wu L."/>
            <person name="Ma J."/>
        </authorList>
    </citation>
    <scope>NUCLEOTIDE SEQUENCE [LARGE SCALE GENOMIC DNA]</scope>
    <source>
        <strain evidence="3">CGMCC 1.12859</strain>
    </source>
</reference>
<dbReference type="Pfam" id="PF01844">
    <property type="entry name" value="HNH"/>
    <property type="match status" value="1"/>
</dbReference>
<proteinExistence type="predicted"/>
<dbReference type="CDD" id="cd00085">
    <property type="entry name" value="HNHc"/>
    <property type="match status" value="1"/>
</dbReference>
<dbReference type="Gene3D" id="1.10.30.50">
    <property type="match status" value="1"/>
</dbReference>
<feature type="domain" description="HNH nuclease" evidence="1">
    <location>
        <begin position="47"/>
        <end position="101"/>
    </location>
</feature>
<dbReference type="GO" id="GO:0004519">
    <property type="term" value="F:endonuclease activity"/>
    <property type="evidence" value="ECO:0007669"/>
    <property type="project" value="UniProtKB-KW"/>
</dbReference>
<sequence>MIPLRRPPLQPALAADLERRTAAIRAAGPSTAAGRSAWRTARQPKAQLRLLLRRMAPGLERCMYCGDNLGTDIDHFEPIARDPLRTFDWQNHLLACAHCNSNQKRDRFPCDPATGEHLLIDPAREDPAEHLVLYLESGAYDALTHRGEATIEVFGLNARAELVRGRRMMFTVVKSLLAAWHAAGAAGRTAEQREYRAALRMLHHADVLRTVLALHRTPALATAVLGPELAAVAGLLALQAEPD</sequence>
<dbReference type="RefSeq" id="WP_345707230.1">
    <property type="nucleotide sequence ID" value="NZ_BAABKV010000001.1"/>
</dbReference>
<evidence type="ECO:0000259" key="1">
    <source>
        <dbReference type="SMART" id="SM00507"/>
    </source>
</evidence>
<dbReference type="InterPro" id="IPR002711">
    <property type="entry name" value="HNH"/>
</dbReference>
<keyword evidence="2" id="KW-0255">Endonuclease</keyword>
<dbReference type="SMART" id="SM00507">
    <property type="entry name" value="HNHc"/>
    <property type="match status" value="1"/>
</dbReference>
<evidence type="ECO:0000313" key="3">
    <source>
        <dbReference type="Proteomes" id="UP001596435"/>
    </source>
</evidence>
<keyword evidence="3" id="KW-1185">Reference proteome</keyword>
<comment type="caution">
    <text evidence="2">The sequence shown here is derived from an EMBL/GenBank/DDBJ whole genome shotgun (WGS) entry which is preliminary data.</text>
</comment>
<dbReference type="InterPro" id="IPR003615">
    <property type="entry name" value="HNH_nuc"/>
</dbReference>
<evidence type="ECO:0000313" key="2">
    <source>
        <dbReference type="EMBL" id="MFC7180169.1"/>
    </source>
</evidence>
<accession>A0ABW2FSC4</accession>
<keyword evidence="2" id="KW-0378">Hydrolase</keyword>
<dbReference type="Proteomes" id="UP001596435">
    <property type="component" value="Unassembled WGS sequence"/>
</dbReference>
<name>A0ABW2FSC4_9ACTN</name>
<dbReference type="EMBL" id="JBHTAJ010000017">
    <property type="protein sequence ID" value="MFC7180169.1"/>
    <property type="molecule type" value="Genomic_DNA"/>
</dbReference>